<evidence type="ECO:0000256" key="9">
    <source>
        <dbReference type="ARBA" id="ARBA00049535"/>
    </source>
</evidence>
<evidence type="ECO:0000256" key="2">
    <source>
        <dbReference type="ARBA" id="ARBA00022679"/>
    </source>
</evidence>
<dbReference type="InterPro" id="IPR000836">
    <property type="entry name" value="PRTase_dom"/>
</dbReference>
<keyword evidence="3" id="KW-0479">Metal-binding</keyword>
<accession>A0A1V0SHF7</accession>
<keyword evidence="6" id="KW-0418">Kinase</keyword>
<evidence type="ECO:0000259" key="10">
    <source>
        <dbReference type="Pfam" id="PF13793"/>
    </source>
</evidence>
<keyword evidence="7" id="KW-0067">ATP-binding</keyword>
<gene>
    <name evidence="11" type="ORF">Hokovirus_4_48</name>
</gene>
<dbReference type="SUPFAM" id="SSF53271">
    <property type="entry name" value="PRTase-like"/>
    <property type="match status" value="2"/>
</dbReference>
<dbReference type="GO" id="GO:0016301">
    <property type="term" value="F:kinase activity"/>
    <property type="evidence" value="ECO:0007669"/>
    <property type="project" value="UniProtKB-KW"/>
</dbReference>
<dbReference type="CDD" id="cd06223">
    <property type="entry name" value="PRTases_typeI"/>
    <property type="match status" value="1"/>
</dbReference>
<dbReference type="GO" id="GO:0006164">
    <property type="term" value="P:purine nucleotide biosynthetic process"/>
    <property type="evidence" value="ECO:0007669"/>
    <property type="project" value="TreeGrafter"/>
</dbReference>
<keyword evidence="2" id="KW-0808">Transferase</keyword>
<keyword evidence="8" id="KW-0460">Magnesium</keyword>
<sequence>MQELFESKKSKIVLIAGSSNINLVKQIAINLNIELSDVKIRKFNNSEIDVNILNNIRGKRVFIVQTGSTIGNNSVNDMFMELLLLVNACKLSSAKDIVAIIPNFPYARSDKKAVPRTCIGASMVCNILKQTGVNRIVSMDLHSGQIQGFTDIPFDNLYAINILTNYLKNVIMNNDNDNNNYVLVAPDQGACKRIISYSKILNIPYVSVHKERNVNQISVIDKTIIMGDTSLLSDCTAIIVDDIVDTMGTMVCVVNDIKNYGVKDVIIVATHGIFSGQAINHINNNNIIRNVIVTNTIQQEENINLSNKIIQVDISHLLSNVIKCIITGESIHSLFS</sequence>
<dbReference type="FunFam" id="3.40.50.2020:FF:000007">
    <property type="entry name" value="Ribose-phosphate pyrophosphokinase"/>
    <property type="match status" value="1"/>
</dbReference>
<organism evidence="11">
    <name type="scientific">Hokovirus HKV1</name>
    <dbReference type="NCBI Taxonomy" id="1977638"/>
    <lineage>
        <taxon>Viruses</taxon>
        <taxon>Varidnaviria</taxon>
        <taxon>Bamfordvirae</taxon>
        <taxon>Nucleocytoviricota</taxon>
        <taxon>Megaviricetes</taxon>
        <taxon>Imitervirales</taxon>
        <taxon>Mimiviridae</taxon>
        <taxon>Klosneuvirinae</taxon>
        <taxon>Hokovirus</taxon>
    </lineage>
</organism>
<evidence type="ECO:0000256" key="6">
    <source>
        <dbReference type="ARBA" id="ARBA00022777"/>
    </source>
</evidence>
<evidence type="ECO:0000256" key="1">
    <source>
        <dbReference type="ARBA" id="ARBA00013247"/>
    </source>
</evidence>
<dbReference type="InterPro" id="IPR005946">
    <property type="entry name" value="Rib-P_diPkinase"/>
</dbReference>
<dbReference type="GO" id="GO:0006015">
    <property type="term" value="P:5-phosphoribose 1-diphosphate biosynthetic process"/>
    <property type="evidence" value="ECO:0007669"/>
    <property type="project" value="TreeGrafter"/>
</dbReference>
<evidence type="ECO:0000256" key="7">
    <source>
        <dbReference type="ARBA" id="ARBA00022840"/>
    </source>
</evidence>
<dbReference type="GO" id="GO:0002189">
    <property type="term" value="C:ribose phosphate diphosphokinase complex"/>
    <property type="evidence" value="ECO:0007669"/>
    <property type="project" value="TreeGrafter"/>
</dbReference>
<dbReference type="GO" id="GO:0005524">
    <property type="term" value="F:ATP binding"/>
    <property type="evidence" value="ECO:0007669"/>
    <property type="project" value="UniProtKB-KW"/>
</dbReference>
<dbReference type="Pfam" id="PF14572">
    <property type="entry name" value="Pribosyl_synth"/>
    <property type="match status" value="1"/>
</dbReference>
<protein>
    <recommendedName>
        <fullName evidence="1">ribose-phosphate diphosphokinase</fullName>
        <ecNumber evidence="1">2.7.6.1</ecNumber>
    </recommendedName>
</protein>
<dbReference type="PANTHER" id="PTHR10210:SF32">
    <property type="entry name" value="RIBOSE-PHOSPHATE PYROPHOSPHOKINASE 2"/>
    <property type="match status" value="1"/>
</dbReference>
<keyword evidence="5" id="KW-0547">Nucleotide-binding</keyword>
<comment type="catalytic activity">
    <reaction evidence="9">
        <text>D-ribose 5-phosphate + ATP = 5-phospho-alpha-D-ribose 1-diphosphate + AMP + H(+)</text>
        <dbReference type="Rhea" id="RHEA:15609"/>
        <dbReference type="ChEBI" id="CHEBI:15378"/>
        <dbReference type="ChEBI" id="CHEBI:30616"/>
        <dbReference type="ChEBI" id="CHEBI:58017"/>
        <dbReference type="ChEBI" id="CHEBI:78346"/>
        <dbReference type="ChEBI" id="CHEBI:456215"/>
        <dbReference type="EC" id="2.7.6.1"/>
    </reaction>
</comment>
<dbReference type="InterPro" id="IPR029099">
    <property type="entry name" value="Pribosyltran_N"/>
</dbReference>
<dbReference type="NCBIfam" id="TIGR01251">
    <property type="entry name" value="ribP_PPkin"/>
    <property type="match status" value="1"/>
</dbReference>
<keyword evidence="4" id="KW-0545">Nucleotide biosynthesis</keyword>
<reference evidence="11" key="1">
    <citation type="journal article" date="2017" name="Science">
        <title>Giant viruses with an expanded complement of translation system components.</title>
        <authorList>
            <person name="Schulz F."/>
            <person name="Yutin N."/>
            <person name="Ivanova N.N."/>
            <person name="Ortega D.R."/>
            <person name="Lee T.K."/>
            <person name="Vierheilig J."/>
            <person name="Daims H."/>
            <person name="Horn M."/>
            <person name="Wagner M."/>
            <person name="Jensen G.J."/>
            <person name="Kyrpides N.C."/>
            <person name="Koonin E.V."/>
            <person name="Woyke T."/>
        </authorList>
    </citation>
    <scope>NUCLEOTIDE SEQUENCE</scope>
    <source>
        <strain evidence="11">HKV1</strain>
    </source>
</reference>
<dbReference type="Pfam" id="PF13793">
    <property type="entry name" value="Pribosyltran_N"/>
    <property type="match status" value="1"/>
</dbReference>
<evidence type="ECO:0000313" key="11">
    <source>
        <dbReference type="EMBL" id="ARF11074.1"/>
    </source>
</evidence>
<dbReference type="SMART" id="SM01400">
    <property type="entry name" value="Pribosyltran_N"/>
    <property type="match status" value="1"/>
</dbReference>
<dbReference type="EMBL" id="KY684106">
    <property type="protein sequence ID" value="ARF11074.1"/>
    <property type="molecule type" value="Genomic_DNA"/>
</dbReference>
<dbReference type="GO" id="GO:0004749">
    <property type="term" value="F:ribose phosphate diphosphokinase activity"/>
    <property type="evidence" value="ECO:0007669"/>
    <property type="project" value="UniProtKB-EC"/>
</dbReference>
<feature type="domain" description="Ribose-phosphate pyrophosphokinase N-terminal" evidence="10">
    <location>
        <begin position="12"/>
        <end position="132"/>
    </location>
</feature>
<evidence type="ECO:0000256" key="5">
    <source>
        <dbReference type="ARBA" id="ARBA00022741"/>
    </source>
</evidence>
<evidence type="ECO:0000256" key="8">
    <source>
        <dbReference type="ARBA" id="ARBA00022842"/>
    </source>
</evidence>
<dbReference type="GO" id="GO:0000287">
    <property type="term" value="F:magnesium ion binding"/>
    <property type="evidence" value="ECO:0007669"/>
    <property type="project" value="InterPro"/>
</dbReference>
<name>A0A1V0SHF7_9VIRU</name>
<dbReference type="InterPro" id="IPR029057">
    <property type="entry name" value="PRTase-like"/>
</dbReference>
<evidence type="ECO:0000256" key="3">
    <source>
        <dbReference type="ARBA" id="ARBA00022723"/>
    </source>
</evidence>
<dbReference type="EC" id="2.7.6.1" evidence="1"/>
<dbReference type="Gene3D" id="3.40.50.2020">
    <property type="match status" value="2"/>
</dbReference>
<evidence type="ECO:0000256" key="4">
    <source>
        <dbReference type="ARBA" id="ARBA00022727"/>
    </source>
</evidence>
<proteinExistence type="predicted"/>
<dbReference type="PANTHER" id="PTHR10210">
    <property type="entry name" value="RIBOSE-PHOSPHATE DIPHOSPHOKINASE FAMILY MEMBER"/>
    <property type="match status" value="1"/>
</dbReference>